<gene>
    <name evidence="3" type="ORF">ARMGADRAFT_1032054</name>
</gene>
<evidence type="ECO:0000256" key="2">
    <source>
        <dbReference type="SAM" id="Phobius"/>
    </source>
</evidence>
<feature type="transmembrane region" description="Helical" evidence="2">
    <location>
        <begin position="233"/>
        <end position="257"/>
    </location>
</feature>
<dbReference type="EMBL" id="KZ293663">
    <property type="protein sequence ID" value="PBK90959.1"/>
    <property type="molecule type" value="Genomic_DNA"/>
</dbReference>
<evidence type="ECO:0000313" key="3">
    <source>
        <dbReference type="EMBL" id="PBK90959.1"/>
    </source>
</evidence>
<dbReference type="OrthoDB" id="2923771at2759"/>
<dbReference type="Proteomes" id="UP000217790">
    <property type="component" value="Unassembled WGS sequence"/>
</dbReference>
<dbReference type="STRING" id="47427.A0A2H3D6V2"/>
<evidence type="ECO:0000256" key="1">
    <source>
        <dbReference type="SAM" id="MobiDB-lite"/>
    </source>
</evidence>
<dbReference type="AlphaFoldDB" id="A0A2H3D6V2"/>
<keyword evidence="4" id="KW-1185">Reference proteome</keyword>
<keyword evidence="2" id="KW-0812">Transmembrane</keyword>
<reference evidence="4" key="1">
    <citation type="journal article" date="2017" name="Nat. Ecol. Evol.">
        <title>Genome expansion and lineage-specific genetic innovations in the forest pathogenic fungi Armillaria.</title>
        <authorList>
            <person name="Sipos G."/>
            <person name="Prasanna A.N."/>
            <person name="Walter M.C."/>
            <person name="O'Connor E."/>
            <person name="Balint B."/>
            <person name="Krizsan K."/>
            <person name="Kiss B."/>
            <person name="Hess J."/>
            <person name="Varga T."/>
            <person name="Slot J."/>
            <person name="Riley R."/>
            <person name="Boka B."/>
            <person name="Rigling D."/>
            <person name="Barry K."/>
            <person name="Lee J."/>
            <person name="Mihaltcheva S."/>
            <person name="LaButti K."/>
            <person name="Lipzen A."/>
            <person name="Waldron R."/>
            <person name="Moloney N.M."/>
            <person name="Sperisen C."/>
            <person name="Kredics L."/>
            <person name="Vagvoelgyi C."/>
            <person name="Patrignani A."/>
            <person name="Fitzpatrick D."/>
            <person name="Nagy I."/>
            <person name="Doyle S."/>
            <person name="Anderson J.B."/>
            <person name="Grigoriev I.V."/>
            <person name="Gueldener U."/>
            <person name="Muensterkoetter M."/>
            <person name="Nagy L.G."/>
        </authorList>
    </citation>
    <scope>NUCLEOTIDE SEQUENCE [LARGE SCALE GENOMIC DNA]</scope>
    <source>
        <strain evidence="4">Ar21-2</strain>
    </source>
</reference>
<accession>A0A2H3D6V2</accession>
<dbReference type="InParanoid" id="A0A2H3D6V2"/>
<feature type="region of interest" description="Disordered" evidence="1">
    <location>
        <begin position="1"/>
        <end position="20"/>
    </location>
</feature>
<sequence length="324" mass="37519">MSDEEMASPQSPSKDYPPVNCKIDPPSLMKSGHSYYSKIYLIADLISVDIPNAAMVVEWYIYQDTCKVNCTDVDIFFDTNFFSSDHNDDHSPHNTNIPTDPIFKWNASYPINPDLRRNMPIFSTNLIVLPYDDDGFSHRRSIIYYPFDRKQQQTSQYLYPLFQRLDESWLVTLMICLVMIATVVFGFRQRNEIFVVPLAPCLRSPNYDPPCLELPQVLDVKLNQDNPGDILDFAGLLPCLILLSICTVSMIGVYLFANPDDPSRRSFTWGELENALHHIIQHFWIIVEEWVRRVRFRVMTAKRILRAPYNVEIPLTDTVLENPA</sequence>
<protein>
    <submittedName>
        <fullName evidence="3">Uncharacterized protein</fullName>
    </submittedName>
</protein>
<keyword evidence="2" id="KW-0472">Membrane</keyword>
<keyword evidence="2" id="KW-1133">Transmembrane helix</keyword>
<name>A0A2H3D6V2_ARMGA</name>
<proteinExistence type="predicted"/>
<feature type="transmembrane region" description="Helical" evidence="2">
    <location>
        <begin position="169"/>
        <end position="187"/>
    </location>
</feature>
<evidence type="ECO:0000313" key="4">
    <source>
        <dbReference type="Proteomes" id="UP000217790"/>
    </source>
</evidence>
<organism evidence="3 4">
    <name type="scientific">Armillaria gallica</name>
    <name type="common">Bulbous honey fungus</name>
    <name type="synonym">Armillaria bulbosa</name>
    <dbReference type="NCBI Taxonomy" id="47427"/>
    <lineage>
        <taxon>Eukaryota</taxon>
        <taxon>Fungi</taxon>
        <taxon>Dikarya</taxon>
        <taxon>Basidiomycota</taxon>
        <taxon>Agaricomycotina</taxon>
        <taxon>Agaricomycetes</taxon>
        <taxon>Agaricomycetidae</taxon>
        <taxon>Agaricales</taxon>
        <taxon>Marasmiineae</taxon>
        <taxon>Physalacriaceae</taxon>
        <taxon>Armillaria</taxon>
    </lineage>
</organism>